<dbReference type="PANTHER" id="PTHR34990">
    <property type="entry name" value="UDP-2,3-DIACYLGLUCOSAMINE HYDROLASE-RELATED"/>
    <property type="match status" value="1"/>
</dbReference>
<evidence type="ECO:0000313" key="3">
    <source>
        <dbReference type="Proteomes" id="UP001179181"/>
    </source>
</evidence>
<dbReference type="RefSeq" id="WP_167270763.1">
    <property type="nucleotide sequence ID" value="NZ_JAASQJ010000002.1"/>
</dbReference>
<dbReference type="InterPro" id="IPR029052">
    <property type="entry name" value="Metallo-depent_PP-like"/>
</dbReference>
<dbReference type="PANTHER" id="PTHR34990:SF1">
    <property type="entry name" value="UDP-2,3-DIACYLGLUCOSAMINE HYDROLASE"/>
    <property type="match status" value="1"/>
</dbReference>
<dbReference type="GO" id="GO:0016787">
    <property type="term" value="F:hydrolase activity"/>
    <property type="evidence" value="ECO:0007669"/>
    <property type="project" value="UniProtKB-KW"/>
</dbReference>
<dbReference type="EC" id="3.6.1.54" evidence="2"/>
<name>A0ABX0UPE8_9BACT</name>
<keyword evidence="3" id="KW-1185">Reference proteome</keyword>
<reference evidence="2 3" key="1">
    <citation type="submission" date="2020-03" db="EMBL/GenBank/DDBJ databases">
        <title>Genomic Encyclopedia of Type Strains, Phase IV (KMG-IV): sequencing the most valuable type-strain genomes for metagenomic binning, comparative biology and taxonomic classification.</title>
        <authorList>
            <person name="Goeker M."/>
        </authorList>
    </citation>
    <scope>NUCLEOTIDE SEQUENCE [LARGE SCALE GENOMIC DNA]</scope>
    <source>
        <strain evidence="2 3">DSM 102865</strain>
    </source>
</reference>
<proteinExistence type="predicted"/>
<dbReference type="CDD" id="cd07398">
    <property type="entry name" value="MPP_YbbF-LpxH"/>
    <property type="match status" value="1"/>
</dbReference>
<keyword evidence="1 2" id="KW-0378">Hydrolase</keyword>
<evidence type="ECO:0000313" key="2">
    <source>
        <dbReference type="EMBL" id="NIJ53560.1"/>
    </source>
</evidence>
<accession>A0ABX0UPE8</accession>
<sequence length="267" mass="31019">MNPQFDQKTINLQPGKRIYFSSDFHLGAPSPASSRDREKLIIQWLESIRHDAQVIFLVGDIFDFWFEYNTVIPKGFVRFLGKLAELSDNGIELILFTGNHDMWMFDYLPKEIGAHIYQDPIHFTFVTERGHKTALIGHGDGLGPGDRTYKFLKVIFKSSFFQSLFRLAHPDLGIWIATKWSKGSRIANVNKGEERFLGEDNEWLFQYCKTIEANEHHDFYIFGHRHLILDLQVNAKSRYINLGEWVTQQHYAVFDGEDLTLKSILSS</sequence>
<protein>
    <submittedName>
        <fullName evidence="2">UDP-2,3-diacylglucosamine hydrolase</fullName>
        <ecNumber evidence="2">3.6.1.54</ecNumber>
    </submittedName>
</protein>
<dbReference type="Proteomes" id="UP001179181">
    <property type="component" value="Unassembled WGS sequence"/>
</dbReference>
<dbReference type="InterPro" id="IPR043461">
    <property type="entry name" value="LpxH-like"/>
</dbReference>
<gene>
    <name evidence="2" type="ORF">FHS68_002730</name>
</gene>
<comment type="caution">
    <text evidence="2">The sequence shown here is derived from an EMBL/GenBank/DDBJ whole genome shotgun (WGS) entry which is preliminary data.</text>
</comment>
<dbReference type="EMBL" id="JAASQJ010000002">
    <property type="protein sequence ID" value="NIJ53560.1"/>
    <property type="molecule type" value="Genomic_DNA"/>
</dbReference>
<evidence type="ECO:0000256" key="1">
    <source>
        <dbReference type="ARBA" id="ARBA00022801"/>
    </source>
</evidence>
<organism evidence="2 3">
    <name type="scientific">Dyadobacter arcticus</name>
    <dbReference type="NCBI Taxonomy" id="1078754"/>
    <lineage>
        <taxon>Bacteria</taxon>
        <taxon>Pseudomonadati</taxon>
        <taxon>Bacteroidota</taxon>
        <taxon>Cytophagia</taxon>
        <taxon>Cytophagales</taxon>
        <taxon>Spirosomataceae</taxon>
        <taxon>Dyadobacter</taxon>
    </lineage>
</organism>
<dbReference type="Gene3D" id="3.60.21.10">
    <property type="match status" value="1"/>
</dbReference>
<dbReference type="SUPFAM" id="SSF56300">
    <property type="entry name" value="Metallo-dependent phosphatases"/>
    <property type="match status" value="1"/>
</dbReference>